<gene>
    <name evidence="3" type="ordered locus">ACMV_P1_02070</name>
</gene>
<evidence type="ECO:0000313" key="3">
    <source>
        <dbReference type="EMBL" id="BAJ83003.1"/>
    </source>
</evidence>
<sequence>MQVEWHPLALEDRDVIVAYLELLNPNAASSVLRGLVLAGDSLALFPTRGRVGLATGTRELVAVWPYLIVYEVDMSSDTARILRIWHVAQDRP</sequence>
<dbReference type="HOGENOM" id="CLU_147162_11_0_5"/>
<evidence type="ECO:0000256" key="1">
    <source>
        <dbReference type="ARBA" id="ARBA00006226"/>
    </source>
</evidence>
<keyword evidence="3" id="KW-0614">Plasmid</keyword>
<dbReference type="PANTHER" id="PTHR33755">
    <property type="entry name" value="TOXIN PARE1-RELATED"/>
    <property type="match status" value="1"/>
</dbReference>
<proteinExistence type="inferred from homology"/>
<dbReference type="RefSeq" id="WP_013635018.1">
    <property type="nucleotide sequence ID" value="NC_015178.1"/>
</dbReference>
<evidence type="ECO:0000256" key="2">
    <source>
        <dbReference type="ARBA" id="ARBA00022649"/>
    </source>
</evidence>
<comment type="similarity">
    <text evidence="1">Belongs to the RelE toxin family.</text>
</comment>
<reference evidence="3 4" key="1">
    <citation type="submission" date="2010-12" db="EMBL/GenBank/DDBJ databases">
        <title>Whole genome sequence of Acidiphilium multivorum AIU301.</title>
        <authorList>
            <person name="Narita-Yamada S."/>
            <person name="Nakamura S."/>
            <person name="Ito N."/>
            <person name="Takarada H."/>
            <person name="Katano Y."/>
            <person name="Nakazawa H."/>
            <person name="Hosoyama A."/>
            <person name="Yamada R."/>
            <person name="Fujita N."/>
        </authorList>
    </citation>
    <scope>NUCLEOTIDE SEQUENCE [LARGE SCALE GENOMIC DNA]</scope>
    <source>
        <strain evidence="4">DSM 11245 / JCM 8867 / AIU301</strain>
        <plasmid evidence="3 4">pACMV1</plasmid>
    </source>
</reference>
<keyword evidence="2" id="KW-1277">Toxin-antitoxin system</keyword>
<dbReference type="InterPro" id="IPR035093">
    <property type="entry name" value="RelE/ParE_toxin_dom_sf"/>
</dbReference>
<dbReference type="OrthoDB" id="595470at2"/>
<dbReference type="Pfam" id="PF05016">
    <property type="entry name" value="ParE_toxin"/>
    <property type="match status" value="1"/>
</dbReference>
<dbReference type="Gene3D" id="3.30.2310.20">
    <property type="entry name" value="RelE-like"/>
    <property type="match status" value="1"/>
</dbReference>
<dbReference type="InterPro" id="IPR051803">
    <property type="entry name" value="TA_system_RelE-like_toxin"/>
</dbReference>
<protein>
    <submittedName>
        <fullName evidence="3">Plasmid stabilisation system family protein</fullName>
    </submittedName>
</protein>
<dbReference type="InterPro" id="IPR007712">
    <property type="entry name" value="RelE/ParE_toxin"/>
</dbReference>
<keyword evidence="4" id="KW-1185">Reference proteome</keyword>
<dbReference type="AlphaFoldDB" id="F0J7D6"/>
<geneLocation type="plasmid" evidence="3 4">
    <name>pACMV1</name>
</geneLocation>
<dbReference type="Proteomes" id="UP000007100">
    <property type="component" value="Plasmid pACMV1"/>
</dbReference>
<accession>F0J7D6</accession>
<name>F0J7D6_ACIMA</name>
<dbReference type="KEGG" id="amv:ACMV_P1_02070"/>
<organism evidence="3 4">
    <name type="scientific">Acidiphilium multivorum (strain DSM 11245 / JCM 8867 / NBRC 100883 / AIU 301)</name>
    <dbReference type="NCBI Taxonomy" id="926570"/>
    <lineage>
        <taxon>Bacteria</taxon>
        <taxon>Pseudomonadati</taxon>
        <taxon>Pseudomonadota</taxon>
        <taxon>Alphaproteobacteria</taxon>
        <taxon>Acetobacterales</taxon>
        <taxon>Acidocellaceae</taxon>
        <taxon>Acidiphilium</taxon>
    </lineage>
</organism>
<dbReference type="EMBL" id="AP012036">
    <property type="protein sequence ID" value="BAJ83003.1"/>
    <property type="molecule type" value="Genomic_DNA"/>
</dbReference>
<evidence type="ECO:0000313" key="4">
    <source>
        <dbReference type="Proteomes" id="UP000007100"/>
    </source>
</evidence>